<evidence type="ECO:0008006" key="3">
    <source>
        <dbReference type="Google" id="ProtNLM"/>
    </source>
</evidence>
<dbReference type="EMBL" id="MGKJ01000014">
    <property type="protein sequence ID" value="OGN23941.1"/>
    <property type="molecule type" value="Genomic_DNA"/>
</dbReference>
<proteinExistence type="predicted"/>
<comment type="caution">
    <text evidence="1">The sequence shown here is derived from an EMBL/GenBank/DDBJ whole genome shotgun (WGS) entry which is preliminary data.</text>
</comment>
<dbReference type="AlphaFoldDB" id="A0A1F8GF71"/>
<organism evidence="1 2">
    <name type="scientific">Candidatus Yanofskybacteria bacterium RIFCSPLOWO2_01_FULL_43_22</name>
    <dbReference type="NCBI Taxonomy" id="1802695"/>
    <lineage>
        <taxon>Bacteria</taxon>
        <taxon>Candidatus Yanofskyibacteriota</taxon>
    </lineage>
</organism>
<accession>A0A1F8GF71</accession>
<name>A0A1F8GF71_9BACT</name>
<dbReference type="Gene3D" id="2.120.10.30">
    <property type="entry name" value="TolB, C-terminal domain"/>
    <property type="match status" value="1"/>
</dbReference>
<sequence length="354" mass="38558">MEKKILLVSIFITLGAIAFLSGRLLTLGGGLGTQSNSLIQRFNSNTKAELLETTIPKTLPLSSRRLVSFVSLGSENIIAVDKNGDIIEIDAANIREKVLASLGRTDISEVLLSPTGDSVIYSFYDAGNNRKTVYLNLKTGEKSNLAGNLRSAAFSPHGDQATYLLVNDGVGELLISKAGKIIKRALKTRLGAVTVSWPRDDFISIVSYDKDGYGDLLVLKEEGALNKILSYQYDLGVKWSPDGEKILFSAKNGTGSERLFYIDIANNDAIVSLDVNSNASKCAWLNRDEVICGVKNQTQLKDEFYRISVADGSKILVSVPSINLLTKEMALGPLGDVIYILNEIDDKLYALKIK</sequence>
<reference evidence="1 2" key="1">
    <citation type="journal article" date="2016" name="Nat. Commun.">
        <title>Thousands of microbial genomes shed light on interconnected biogeochemical processes in an aquifer system.</title>
        <authorList>
            <person name="Anantharaman K."/>
            <person name="Brown C.T."/>
            <person name="Hug L.A."/>
            <person name="Sharon I."/>
            <person name="Castelle C.J."/>
            <person name="Probst A.J."/>
            <person name="Thomas B.C."/>
            <person name="Singh A."/>
            <person name="Wilkins M.J."/>
            <person name="Karaoz U."/>
            <person name="Brodie E.L."/>
            <person name="Williams K.H."/>
            <person name="Hubbard S.S."/>
            <person name="Banfield J.F."/>
        </authorList>
    </citation>
    <scope>NUCLEOTIDE SEQUENCE [LARGE SCALE GENOMIC DNA]</scope>
</reference>
<gene>
    <name evidence="1" type="ORF">A3A13_02545</name>
</gene>
<evidence type="ECO:0000313" key="2">
    <source>
        <dbReference type="Proteomes" id="UP000178911"/>
    </source>
</evidence>
<dbReference type="STRING" id="1802695.A3A13_02545"/>
<evidence type="ECO:0000313" key="1">
    <source>
        <dbReference type="EMBL" id="OGN23941.1"/>
    </source>
</evidence>
<dbReference type="InterPro" id="IPR011042">
    <property type="entry name" value="6-blade_b-propeller_TolB-like"/>
</dbReference>
<dbReference type="SUPFAM" id="SSF82171">
    <property type="entry name" value="DPP6 N-terminal domain-like"/>
    <property type="match status" value="1"/>
</dbReference>
<protein>
    <recommendedName>
        <fullName evidence="3">Protein TolB</fullName>
    </recommendedName>
</protein>
<dbReference type="Proteomes" id="UP000178911">
    <property type="component" value="Unassembled WGS sequence"/>
</dbReference>